<reference evidence="2 3" key="1">
    <citation type="submission" date="2019-12" db="EMBL/GenBank/DDBJ databases">
        <authorList>
            <person name="Yuan C.-G."/>
        </authorList>
    </citation>
    <scope>NUCLEOTIDE SEQUENCE [LARGE SCALE GENOMIC DNA]</scope>
    <source>
        <strain evidence="2 3">KCTC 23863</strain>
    </source>
</reference>
<evidence type="ECO:0000313" key="2">
    <source>
        <dbReference type="EMBL" id="MXQ10666.1"/>
    </source>
</evidence>
<gene>
    <name evidence="2" type="ORF">GR328_04230</name>
</gene>
<dbReference type="OrthoDB" id="140980at2"/>
<evidence type="ECO:0000313" key="3">
    <source>
        <dbReference type="Proteomes" id="UP000436483"/>
    </source>
</evidence>
<name>A0A7X3MP71_9HYPH</name>
<evidence type="ECO:0000256" key="1">
    <source>
        <dbReference type="SAM" id="Phobius"/>
    </source>
</evidence>
<dbReference type="Proteomes" id="UP000436483">
    <property type="component" value="Unassembled WGS sequence"/>
</dbReference>
<keyword evidence="3" id="KW-1185">Reference proteome</keyword>
<comment type="caution">
    <text evidence="2">The sequence shown here is derived from an EMBL/GenBank/DDBJ whole genome shotgun (WGS) entry which is preliminary data.</text>
</comment>
<feature type="transmembrane region" description="Helical" evidence="1">
    <location>
        <begin position="144"/>
        <end position="168"/>
    </location>
</feature>
<feature type="transmembrane region" description="Helical" evidence="1">
    <location>
        <begin position="252"/>
        <end position="273"/>
    </location>
</feature>
<keyword evidence="1" id="KW-1133">Transmembrane helix</keyword>
<feature type="transmembrane region" description="Helical" evidence="1">
    <location>
        <begin position="119"/>
        <end position="138"/>
    </location>
</feature>
<feature type="transmembrane region" description="Helical" evidence="1">
    <location>
        <begin position="279"/>
        <end position="301"/>
    </location>
</feature>
<feature type="transmembrane region" description="Helical" evidence="1">
    <location>
        <begin position="82"/>
        <end position="107"/>
    </location>
</feature>
<keyword evidence="1" id="KW-0812">Transmembrane</keyword>
<protein>
    <submittedName>
        <fullName evidence="2">Uncharacterized protein</fullName>
    </submittedName>
</protein>
<keyword evidence="1" id="KW-0472">Membrane</keyword>
<dbReference type="PANTHER" id="PTHR43044:SF1">
    <property type="entry name" value="QUINOL:CYTOCHROME C OXIDOREDUCTASE QUINONE-BINDING SUBUNIT 2"/>
    <property type="match status" value="1"/>
</dbReference>
<dbReference type="AlphaFoldDB" id="A0A7X3MP71"/>
<dbReference type="PANTHER" id="PTHR43044">
    <property type="match status" value="1"/>
</dbReference>
<sequence length="316" mass="34782">MSVMEALYVGFVGLAGLSMGSLMVLMIGHLMSEHWLAPIRAEVEAAALTMPLLVFLGMPLAFGLDQLFPWVAERDHLPPMRAVYLSTGFFLIRSTLYLLVCAGMAFWLIRTQHVRRVSALGLALMTPVMSFAAYDWVLSREPHWWSTLFGFAFGLAQVLAALAGAILVNFLKPAPTSSMRMSSLERALLTLAFLTVWTWFAQFIIVWLANLPQGAGWYARRSDPWDLGLLTTSYLLMAGAIVVLIPSGVSRAAMLGGSALVLLYHGTHTLWVLQPRDGLSLLETGLVLGTLCLWIAVFIMVMRMRPSYAEEASSAP</sequence>
<feature type="transmembrane region" description="Helical" evidence="1">
    <location>
        <begin position="6"/>
        <end position="31"/>
    </location>
</feature>
<dbReference type="EMBL" id="WURB01000002">
    <property type="protein sequence ID" value="MXQ10666.1"/>
    <property type="molecule type" value="Genomic_DNA"/>
</dbReference>
<organism evidence="2 3">
    <name type="scientific">Microvirga makkahensis</name>
    <dbReference type="NCBI Taxonomy" id="1128670"/>
    <lineage>
        <taxon>Bacteria</taxon>
        <taxon>Pseudomonadati</taxon>
        <taxon>Pseudomonadota</taxon>
        <taxon>Alphaproteobacteria</taxon>
        <taxon>Hyphomicrobiales</taxon>
        <taxon>Methylobacteriaceae</taxon>
        <taxon>Microvirga</taxon>
    </lineage>
</organism>
<proteinExistence type="predicted"/>
<accession>A0A7X3MP71</accession>
<feature type="transmembrane region" description="Helical" evidence="1">
    <location>
        <begin position="188"/>
        <end position="207"/>
    </location>
</feature>
<dbReference type="RefSeq" id="WP_160883265.1">
    <property type="nucleotide sequence ID" value="NZ_WURB01000002.1"/>
</dbReference>
<feature type="transmembrane region" description="Helical" evidence="1">
    <location>
        <begin position="227"/>
        <end position="245"/>
    </location>
</feature>
<reference evidence="2 3" key="2">
    <citation type="submission" date="2020-01" db="EMBL/GenBank/DDBJ databases">
        <title>Microvirga sp. nov., an arsenate reduction bacterium isolated from Tibet hotspring sediments.</title>
        <authorList>
            <person name="Xian W.-D."/>
            <person name="Li W.-J."/>
        </authorList>
    </citation>
    <scope>NUCLEOTIDE SEQUENCE [LARGE SCALE GENOMIC DNA]</scope>
    <source>
        <strain evidence="2 3">KCTC 23863</strain>
    </source>
</reference>
<feature type="transmembrane region" description="Helical" evidence="1">
    <location>
        <begin position="43"/>
        <end position="62"/>
    </location>
</feature>